<reference evidence="1 2" key="1">
    <citation type="submission" date="2018-06" db="EMBL/GenBank/DDBJ databases">
        <title>Genomic Encyclopedia of Type Strains, Phase IV (KMG-IV): sequencing the most valuable type-strain genomes for metagenomic binning, comparative biology and taxonomic classification.</title>
        <authorList>
            <person name="Goeker M."/>
        </authorList>
    </citation>
    <scope>NUCLEOTIDE SEQUENCE [LARGE SCALE GENOMIC DNA]</scope>
    <source>
        <strain evidence="1 2">DSM 25532</strain>
    </source>
</reference>
<organism evidence="1 2">
    <name type="scientific">Roseimicrobium gellanilyticum</name>
    <dbReference type="NCBI Taxonomy" id="748857"/>
    <lineage>
        <taxon>Bacteria</taxon>
        <taxon>Pseudomonadati</taxon>
        <taxon>Verrucomicrobiota</taxon>
        <taxon>Verrucomicrobiia</taxon>
        <taxon>Verrucomicrobiales</taxon>
        <taxon>Verrucomicrobiaceae</taxon>
        <taxon>Roseimicrobium</taxon>
    </lineage>
</organism>
<sequence>MARYVFGTPSAKESALLWLPAKDSSVPTGDEFEDACEFLEKKLRTYLRSTKLRRDACYLRGDFWGDRTQYLEVDELRALTPSFFQTVSDWLKELEGQWRVAIPHELLPGGAIIVYDRVVRFLGDNANPPVSLAEVLPQHAKSTSRSDC</sequence>
<accession>A0A366HGY4</accession>
<dbReference type="Proteomes" id="UP000253426">
    <property type="component" value="Unassembled WGS sequence"/>
</dbReference>
<dbReference type="OrthoDB" id="9809746at2"/>
<evidence type="ECO:0000313" key="1">
    <source>
        <dbReference type="EMBL" id="RBP41196.1"/>
    </source>
</evidence>
<dbReference type="RefSeq" id="WP_113959847.1">
    <property type="nucleotide sequence ID" value="NZ_QNRR01000007.1"/>
</dbReference>
<gene>
    <name evidence="1" type="ORF">DES53_10725</name>
</gene>
<comment type="caution">
    <text evidence="1">The sequence shown here is derived from an EMBL/GenBank/DDBJ whole genome shotgun (WGS) entry which is preliminary data.</text>
</comment>
<name>A0A366HGY4_9BACT</name>
<proteinExistence type="predicted"/>
<protein>
    <submittedName>
        <fullName evidence="1">Uncharacterized protein</fullName>
    </submittedName>
</protein>
<keyword evidence="2" id="KW-1185">Reference proteome</keyword>
<evidence type="ECO:0000313" key="2">
    <source>
        <dbReference type="Proteomes" id="UP000253426"/>
    </source>
</evidence>
<dbReference type="AlphaFoldDB" id="A0A366HGY4"/>
<dbReference type="EMBL" id="QNRR01000007">
    <property type="protein sequence ID" value="RBP41196.1"/>
    <property type="molecule type" value="Genomic_DNA"/>
</dbReference>